<comment type="caution">
    <text evidence="2">The sequence shown here is derived from an EMBL/GenBank/DDBJ whole genome shotgun (WGS) entry which is preliminary data.</text>
</comment>
<reference evidence="2 3" key="1">
    <citation type="submission" date="2023-07" db="EMBL/GenBank/DDBJ databases">
        <title>Sorghum-associated microbial communities from plants grown in Nebraska, USA.</title>
        <authorList>
            <person name="Schachtman D."/>
        </authorList>
    </citation>
    <scope>NUCLEOTIDE SEQUENCE [LARGE SCALE GENOMIC DNA]</scope>
    <source>
        <strain evidence="2 3">BE167</strain>
    </source>
</reference>
<evidence type="ECO:0000313" key="2">
    <source>
        <dbReference type="EMBL" id="MDR7081505.1"/>
    </source>
</evidence>
<dbReference type="Proteomes" id="UP001252243">
    <property type="component" value="Unassembled WGS sequence"/>
</dbReference>
<dbReference type="InterPro" id="IPR016032">
    <property type="entry name" value="Sig_transdc_resp-reg_C-effctor"/>
</dbReference>
<keyword evidence="3" id="KW-1185">Reference proteome</keyword>
<keyword evidence="2" id="KW-0238">DNA-binding</keyword>
<dbReference type="SUPFAM" id="SSF46894">
    <property type="entry name" value="C-terminal effector domain of the bipartite response regulators"/>
    <property type="match status" value="1"/>
</dbReference>
<evidence type="ECO:0000259" key="1">
    <source>
        <dbReference type="SMART" id="SM00421"/>
    </source>
</evidence>
<dbReference type="Gene3D" id="1.10.10.10">
    <property type="entry name" value="Winged helix-like DNA-binding domain superfamily/Winged helix DNA-binding domain"/>
    <property type="match status" value="1"/>
</dbReference>
<dbReference type="InterPro" id="IPR000792">
    <property type="entry name" value="Tscrpt_reg_LuxR_C"/>
</dbReference>
<gene>
    <name evidence="2" type="ORF">J2X01_000782</name>
</gene>
<dbReference type="RefSeq" id="WP_310050723.1">
    <property type="nucleotide sequence ID" value="NZ_JAVDVQ010000002.1"/>
</dbReference>
<name>A0ABU1U8T3_9MICC</name>
<sequence length="378" mass="40342">MATTWALSRSLERIGQLCRDVVEDKELRGGLLAELGRMVPFSAFACPLSDPESATGIAPMARIPCPEELPELIRLKYLTPECRWTALMGQVRPATTLLMETGGRPARSPLWNGVLNRYRVTDVLSTVFADKHGCWGWLDLWRAGDEGTFSEPETDYLATAAPLVAAGLRRSRAAQCRRDAEGIGAPWPAVRKPLPPQAVLTLDERLAVVGQTASAGDWLGLLQRGPRPYEGVPAEVLNVAAQLLAREAGVDPHPAMSRVPVGLGAWALLRSTRMDAGLLGATPPLAVTIQECPAVDRLEVFARCFALTPQQHRLLGFTAGGLNTAELATALRISPYTVQDQFKAVFAACGVRSRSALLGLALGTAAVPADAGPATAGD</sequence>
<proteinExistence type="predicted"/>
<dbReference type="SMART" id="SM00421">
    <property type="entry name" value="HTH_LUXR"/>
    <property type="match status" value="1"/>
</dbReference>
<feature type="domain" description="HTH luxR-type" evidence="1">
    <location>
        <begin position="304"/>
        <end position="361"/>
    </location>
</feature>
<evidence type="ECO:0000313" key="3">
    <source>
        <dbReference type="Proteomes" id="UP001252243"/>
    </source>
</evidence>
<protein>
    <submittedName>
        <fullName evidence="2">DNA-binding CsgD family transcriptional regulator</fullName>
    </submittedName>
</protein>
<dbReference type="GO" id="GO:0003677">
    <property type="term" value="F:DNA binding"/>
    <property type="evidence" value="ECO:0007669"/>
    <property type="project" value="UniProtKB-KW"/>
</dbReference>
<dbReference type="InterPro" id="IPR036388">
    <property type="entry name" value="WH-like_DNA-bd_sf"/>
</dbReference>
<dbReference type="EMBL" id="JAVDVQ010000002">
    <property type="protein sequence ID" value="MDR7081505.1"/>
    <property type="molecule type" value="Genomic_DNA"/>
</dbReference>
<accession>A0ABU1U8T3</accession>
<organism evidence="2 3">
    <name type="scientific">Arthrobacter ginsengisoli</name>
    <dbReference type="NCBI Taxonomy" id="1356565"/>
    <lineage>
        <taxon>Bacteria</taxon>
        <taxon>Bacillati</taxon>
        <taxon>Actinomycetota</taxon>
        <taxon>Actinomycetes</taxon>
        <taxon>Micrococcales</taxon>
        <taxon>Micrococcaceae</taxon>
        <taxon>Arthrobacter</taxon>
    </lineage>
</organism>